<dbReference type="InterPro" id="IPR003959">
    <property type="entry name" value="ATPase_AAA_core"/>
</dbReference>
<sequence length="601" mass="65598">MTDMIVLPSAGQALPGTTSPESSTIVTSPGIWPEPLDTPGIVPRHLKRSATTSFPILEVIQRILSRLRPQGTSSDIEKVLAVIGLYQAVQPVYGLLRDFFFWAFTVEITVAESDPVAKEIMAWMGAQVIRTTHARSAMLVTGGLENTNLAPFTHPMRFSHPPMGGEGVDAEVACLPSIGTRIFWVGFRPFLFARSGGQSQHRHMISNNPLNDRGQLQNALMISTLGWSLTPLRKFTDLCHEFKLRNLTGTTTVYFAGGSSDPYGDGWQSVSKAVRKLDTIDMDEQVKSDLIKDAENYYSEQSRGFFADCGIPYRRGYLFHGPPGTGKSSFSAALAGHLRCDIYHINLASGDFSDGSLHRLFLGLPRKCVVVIEDIDSAGIGREQGPKKKPQPVDLDMFGDLTSMPSYPSMPGFPKPPPMPSDDDAYKRTKRNTVTLSGLLNAIDGNASQEGRLLIMTSNNPDALDAALIRPGRIDKKVYFGNMSKSAGKSIYMRLIGRSALAHDAAFTMAEIEQYATEFADKIPANTFTPAQVQNFLQDCRADPLKALREVDAWVAENREKSGAMSATGSSDMSASIISHVTQTPPTAENGKEELASEIVD</sequence>
<evidence type="ECO:0000256" key="2">
    <source>
        <dbReference type="ARBA" id="ARBA00007448"/>
    </source>
</evidence>
<organism evidence="16 17">
    <name type="scientific">Phaeosphaeria nodorum (strain SN15 / ATCC MYA-4574 / FGSC 10173)</name>
    <name type="common">Glume blotch fungus</name>
    <name type="synonym">Parastagonospora nodorum</name>
    <dbReference type="NCBI Taxonomy" id="321614"/>
    <lineage>
        <taxon>Eukaryota</taxon>
        <taxon>Fungi</taxon>
        <taxon>Dikarya</taxon>
        <taxon>Ascomycota</taxon>
        <taxon>Pezizomycotina</taxon>
        <taxon>Dothideomycetes</taxon>
        <taxon>Pleosporomycetidae</taxon>
        <taxon>Pleosporales</taxon>
        <taxon>Pleosporineae</taxon>
        <taxon>Phaeosphaeriaceae</taxon>
        <taxon>Parastagonospora</taxon>
    </lineage>
</organism>
<evidence type="ECO:0000256" key="5">
    <source>
        <dbReference type="ARBA" id="ARBA00022792"/>
    </source>
</evidence>
<dbReference type="Proteomes" id="UP000663193">
    <property type="component" value="Chromosome 13"/>
</dbReference>
<dbReference type="Pfam" id="PF25426">
    <property type="entry name" value="AAA_lid_BCS1"/>
    <property type="match status" value="1"/>
</dbReference>
<evidence type="ECO:0000313" key="16">
    <source>
        <dbReference type="EMBL" id="QRD02202.1"/>
    </source>
</evidence>
<keyword evidence="8" id="KW-1133">Transmembrane helix</keyword>
<dbReference type="EMBL" id="CP069035">
    <property type="protein sequence ID" value="QRD02202.1"/>
    <property type="molecule type" value="Genomic_DNA"/>
</dbReference>
<feature type="region of interest" description="Disordered" evidence="13">
    <location>
        <begin position="582"/>
        <end position="601"/>
    </location>
</feature>
<evidence type="ECO:0000256" key="12">
    <source>
        <dbReference type="RuleBase" id="RU003651"/>
    </source>
</evidence>
<dbReference type="Gene3D" id="3.40.50.300">
    <property type="entry name" value="P-loop containing nucleotide triphosphate hydrolases"/>
    <property type="match status" value="1"/>
</dbReference>
<gene>
    <name evidence="16" type="ORF">JI435_051740</name>
</gene>
<keyword evidence="7 12" id="KW-0067">ATP-binding</keyword>
<evidence type="ECO:0000256" key="1">
    <source>
        <dbReference type="ARBA" id="ARBA00004434"/>
    </source>
</evidence>
<feature type="domain" description="BCS1 N-terminal" evidence="15">
    <location>
        <begin position="81"/>
        <end position="280"/>
    </location>
</feature>
<evidence type="ECO:0000256" key="4">
    <source>
        <dbReference type="ARBA" id="ARBA00022741"/>
    </source>
</evidence>
<evidence type="ECO:0000256" key="8">
    <source>
        <dbReference type="ARBA" id="ARBA00022989"/>
    </source>
</evidence>
<keyword evidence="4 12" id="KW-0547">Nucleotide-binding</keyword>
<evidence type="ECO:0000256" key="3">
    <source>
        <dbReference type="ARBA" id="ARBA00022692"/>
    </source>
</evidence>
<evidence type="ECO:0000259" key="15">
    <source>
        <dbReference type="SMART" id="SM01024"/>
    </source>
</evidence>
<dbReference type="InterPro" id="IPR014851">
    <property type="entry name" value="BCS1_N"/>
</dbReference>
<keyword evidence="17" id="KW-1185">Reference proteome</keyword>
<evidence type="ECO:0000256" key="9">
    <source>
        <dbReference type="ARBA" id="ARBA00023128"/>
    </source>
</evidence>
<reference evidence="17" key="1">
    <citation type="journal article" date="2021" name="BMC Genomics">
        <title>Chromosome-level genome assembly and manually-curated proteome of model necrotroph Parastagonospora nodorum Sn15 reveals a genome-wide trove of candidate effector homologs, and redundancy of virulence-related functions within an accessory chromosome.</title>
        <authorList>
            <person name="Bertazzoni S."/>
            <person name="Jones D.A.B."/>
            <person name="Phan H.T."/>
            <person name="Tan K.-C."/>
            <person name="Hane J.K."/>
        </authorList>
    </citation>
    <scope>NUCLEOTIDE SEQUENCE [LARGE SCALE GENOMIC DNA]</scope>
    <source>
        <strain evidence="17">SN15 / ATCC MYA-4574 / FGSC 10173)</strain>
    </source>
</reference>
<comment type="catalytic activity">
    <reaction evidence="11">
        <text>ATP + H2O = ADP + phosphate + H(+)</text>
        <dbReference type="Rhea" id="RHEA:13065"/>
        <dbReference type="ChEBI" id="CHEBI:15377"/>
        <dbReference type="ChEBI" id="CHEBI:15378"/>
        <dbReference type="ChEBI" id="CHEBI:30616"/>
        <dbReference type="ChEBI" id="CHEBI:43474"/>
        <dbReference type="ChEBI" id="CHEBI:456216"/>
    </reaction>
    <physiologicalReaction direction="left-to-right" evidence="11">
        <dbReference type="Rhea" id="RHEA:13066"/>
    </physiologicalReaction>
</comment>
<evidence type="ECO:0000256" key="7">
    <source>
        <dbReference type="ARBA" id="ARBA00022840"/>
    </source>
</evidence>
<dbReference type="InterPro" id="IPR027417">
    <property type="entry name" value="P-loop_NTPase"/>
</dbReference>
<dbReference type="GO" id="GO:0005743">
    <property type="term" value="C:mitochondrial inner membrane"/>
    <property type="evidence" value="ECO:0007669"/>
    <property type="project" value="UniProtKB-SubCell"/>
</dbReference>
<name>A0A7U2FBI9_PHANO</name>
<dbReference type="OrthoDB" id="10251412at2759"/>
<comment type="similarity">
    <text evidence="2">Belongs to the AAA ATPase family. BCS1 subfamily.</text>
</comment>
<dbReference type="InterPro" id="IPR003960">
    <property type="entry name" value="ATPase_AAA_CS"/>
</dbReference>
<comment type="subcellular location">
    <subcellularLocation>
        <location evidence="1">Mitochondrion inner membrane</location>
        <topology evidence="1">Single-pass membrane protein</topology>
    </subcellularLocation>
</comment>
<keyword evidence="9" id="KW-0496">Mitochondrion</keyword>
<evidence type="ECO:0000256" key="13">
    <source>
        <dbReference type="SAM" id="MobiDB-lite"/>
    </source>
</evidence>
<evidence type="ECO:0000313" key="17">
    <source>
        <dbReference type="Proteomes" id="UP000663193"/>
    </source>
</evidence>
<evidence type="ECO:0000256" key="10">
    <source>
        <dbReference type="ARBA" id="ARBA00023136"/>
    </source>
</evidence>
<dbReference type="SMART" id="SM00382">
    <property type="entry name" value="AAA"/>
    <property type="match status" value="1"/>
</dbReference>
<evidence type="ECO:0000256" key="6">
    <source>
        <dbReference type="ARBA" id="ARBA00022801"/>
    </source>
</evidence>
<dbReference type="PANTHER" id="PTHR23070">
    <property type="entry name" value="BCS1 AAA-TYPE ATPASE"/>
    <property type="match status" value="1"/>
</dbReference>
<dbReference type="InterPro" id="IPR003593">
    <property type="entry name" value="AAA+_ATPase"/>
</dbReference>
<accession>A0A7U2FBI9</accession>
<feature type="domain" description="AAA+ ATPase" evidence="14">
    <location>
        <begin position="313"/>
        <end position="484"/>
    </location>
</feature>
<dbReference type="InterPro" id="IPR057495">
    <property type="entry name" value="AAA_lid_BCS1"/>
</dbReference>
<dbReference type="SMART" id="SM01024">
    <property type="entry name" value="BCS1_N"/>
    <property type="match status" value="1"/>
</dbReference>
<dbReference type="GO" id="GO:0005524">
    <property type="term" value="F:ATP binding"/>
    <property type="evidence" value="ECO:0007669"/>
    <property type="project" value="UniProtKB-KW"/>
</dbReference>
<keyword evidence="5" id="KW-0999">Mitochondrion inner membrane</keyword>
<dbReference type="Pfam" id="PF08740">
    <property type="entry name" value="BCS1_N"/>
    <property type="match status" value="1"/>
</dbReference>
<keyword evidence="6" id="KW-0378">Hydrolase</keyword>
<evidence type="ECO:0000259" key="14">
    <source>
        <dbReference type="SMART" id="SM00382"/>
    </source>
</evidence>
<proteinExistence type="inferred from homology"/>
<dbReference type="AlphaFoldDB" id="A0A7U2FBI9"/>
<evidence type="ECO:0008006" key="18">
    <source>
        <dbReference type="Google" id="ProtNLM"/>
    </source>
</evidence>
<dbReference type="SUPFAM" id="SSF52540">
    <property type="entry name" value="P-loop containing nucleoside triphosphate hydrolases"/>
    <property type="match status" value="1"/>
</dbReference>
<protein>
    <recommendedName>
        <fullName evidence="18">AAA+ ATPase domain-containing protein</fullName>
    </recommendedName>
</protein>
<evidence type="ECO:0000256" key="11">
    <source>
        <dbReference type="ARBA" id="ARBA00048778"/>
    </source>
</evidence>
<keyword evidence="10" id="KW-0472">Membrane</keyword>
<dbReference type="VEuPathDB" id="FungiDB:JI435_051740"/>
<dbReference type="InterPro" id="IPR050747">
    <property type="entry name" value="Mitochondrial_chaperone_BCS1"/>
</dbReference>
<dbReference type="Pfam" id="PF00004">
    <property type="entry name" value="AAA"/>
    <property type="match status" value="2"/>
</dbReference>
<dbReference type="GO" id="GO:0016887">
    <property type="term" value="F:ATP hydrolysis activity"/>
    <property type="evidence" value="ECO:0007669"/>
    <property type="project" value="InterPro"/>
</dbReference>
<keyword evidence="3" id="KW-0812">Transmembrane</keyword>
<dbReference type="PROSITE" id="PS00674">
    <property type="entry name" value="AAA"/>
    <property type="match status" value="1"/>
</dbReference>